<sequence length="276" mass="31772">MLSTSFSPYIINYEPPRGFMVLKFMTYDRTSDSFDHIMHYRQLMTLDIGNDALVCKVFPANLHDQARSICLGTPFFESLSKKLLATMDDLFKRANKYSMLKNDNRSRNCVYHKDHGHIIEQRKSLHYLVERLIKVSSIQYSLPSGGARPVDGVITFPPINPNWVLQPHEDVLVLTLGISRFDVRKILMSAYKQMGLLSSALENPRWTLSGFNGNDASLVTQNVQFSIVEDFFPFNAIMGRTWLHSMKLIPFTYHQMVNYLTQDGHINLFGNQLVVR</sequence>
<protein>
    <submittedName>
        <fullName evidence="1">Uncharacterized protein</fullName>
    </submittedName>
</protein>
<reference evidence="1" key="1">
    <citation type="journal article" date="2007" name="PLoS ONE">
        <title>The first genome sequence of an elite grapevine cultivar (Pinot noir Vitis vinifera L.): coping with a highly heterozygous genome.</title>
        <authorList>
            <person name="Velasco R."/>
            <person name="Zharkikh A."/>
            <person name="Troggio M."/>
            <person name="Cartwright D.A."/>
            <person name="Cestaro A."/>
            <person name="Pruss D."/>
            <person name="Pindo M."/>
            <person name="FitzGerald L.M."/>
            <person name="Vezzulli S."/>
            <person name="Reid J."/>
            <person name="Malacarne G."/>
            <person name="Iliev D."/>
            <person name="Coppola G."/>
            <person name="Wardell B."/>
            <person name="Micheletti D."/>
            <person name="Macalma T."/>
            <person name="Facci M."/>
            <person name="Mitchell J.T."/>
            <person name="Perazzolli M."/>
            <person name="Eldredge G."/>
            <person name="Gatto P."/>
            <person name="Oyzerski R."/>
            <person name="Moretto M."/>
            <person name="Gutin N."/>
            <person name="Stefanini M."/>
            <person name="Chen Y."/>
            <person name="Segala C."/>
            <person name="Davenport C."/>
            <person name="Dematte L."/>
            <person name="Mraz A."/>
            <person name="Battilana J."/>
            <person name="Stormo K."/>
            <person name="Costa F."/>
            <person name="Tao Q."/>
            <person name="Si-Ammour A."/>
            <person name="Harkins T."/>
            <person name="Lackey A."/>
            <person name="Perbost C."/>
            <person name="Taillon B."/>
            <person name="Stella A."/>
            <person name="Solovyev V."/>
            <person name="Fawcett J.A."/>
            <person name="Sterck L."/>
            <person name="Vandepoele K."/>
            <person name="Grando S.M."/>
            <person name="Toppo S."/>
            <person name="Moser C."/>
            <person name="Lanchbury J."/>
            <person name="Bogden R."/>
            <person name="Skolnick M."/>
            <person name="Sgaramella V."/>
            <person name="Bhatnagar S.K."/>
            <person name="Fontana P."/>
            <person name="Gutin A."/>
            <person name="Van de Peer Y."/>
            <person name="Salamini F."/>
            <person name="Viola R."/>
        </authorList>
    </citation>
    <scope>NUCLEOTIDE SEQUENCE</scope>
</reference>
<evidence type="ECO:0000313" key="1">
    <source>
        <dbReference type="EMBL" id="CAN84157.1"/>
    </source>
</evidence>
<dbReference type="PANTHER" id="PTHR33240">
    <property type="entry name" value="OS08G0508500 PROTEIN"/>
    <property type="match status" value="1"/>
</dbReference>
<proteinExistence type="predicted"/>
<organism evidence="1">
    <name type="scientific">Vitis vinifera</name>
    <name type="common">Grape</name>
    <dbReference type="NCBI Taxonomy" id="29760"/>
    <lineage>
        <taxon>Eukaryota</taxon>
        <taxon>Viridiplantae</taxon>
        <taxon>Streptophyta</taxon>
        <taxon>Embryophyta</taxon>
        <taxon>Tracheophyta</taxon>
        <taxon>Spermatophyta</taxon>
        <taxon>Magnoliopsida</taxon>
        <taxon>eudicotyledons</taxon>
        <taxon>Gunneridae</taxon>
        <taxon>Pentapetalae</taxon>
        <taxon>rosids</taxon>
        <taxon>Vitales</taxon>
        <taxon>Vitaceae</taxon>
        <taxon>Viteae</taxon>
        <taxon>Vitis</taxon>
    </lineage>
</organism>
<dbReference type="PANTHER" id="PTHR33240:SF8">
    <property type="entry name" value="OS03G0439900 PROTEIN"/>
    <property type="match status" value="1"/>
</dbReference>
<gene>
    <name evidence="1" type="ORF">VITISV_024468</name>
</gene>
<name>A5CB16_VITVI</name>
<dbReference type="EMBL" id="AM488681">
    <property type="protein sequence ID" value="CAN84157.1"/>
    <property type="molecule type" value="Genomic_DNA"/>
</dbReference>
<dbReference type="AlphaFoldDB" id="A5CB16"/>
<accession>A5CB16</accession>